<accession>A0A1W1CTQ8</accession>
<dbReference type="AlphaFoldDB" id="A0A1W1CTQ8"/>
<protein>
    <submittedName>
        <fullName evidence="1">Uncharacterized protein</fullName>
    </submittedName>
</protein>
<organism evidence="1">
    <name type="scientific">hydrothermal vent metagenome</name>
    <dbReference type="NCBI Taxonomy" id="652676"/>
    <lineage>
        <taxon>unclassified sequences</taxon>
        <taxon>metagenomes</taxon>
        <taxon>ecological metagenomes</taxon>
    </lineage>
</organism>
<evidence type="ECO:0000313" key="1">
    <source>
        <dbReference type="EMBL" id="SFV69270.1"/>
    </source>
</evidence>
<proteinExistence type="predicted"/>
<reference evidence="1" key="1">
    <citation type="submission" date="2016-10" db="EMBL/GenBank/DDBJ databases">
        <authorList>
            <person name="de Groot N.N."/>
        </authorList>
    </citation>
    <scope>NUCLEOTIDE SEQUENCE</scope>
</reference>
<sequence length="77" mass="8968">MSALTTNERDGLDEVFLSIHTHTNKYKKIKEISSLLMSNKPTFDMTRLIKVAKYGLKETKTPQFFLNFTKKKKNLSK</sequence>
<name>A0A1W1CTQ8_9ZZZZ</name>
<gene>
    <name evidence="1" type="ORF">MNB_SM-4-816</name>
</gene>
<dbReference type="EMBL" id="FPHF01000113">
    <property type="protein sequence ID" value="SFV69270.1"/>
    <property type="molecule type" value="Genomic_DNA"/>
</dbReference>